<dbReference type="EMBL" id="SCFR01000023">
    <property type="protein sequence ID" value="TFF65207.1"/>
    <property type="molecule type" value="Genomic_DNA"/>
</dbReference>
<protein>
    <submittedName>
        <fullName evidence="9">ABC transporter ATP-binding protein</fullName>
    </submittedName>
</protein>
<evidence type="ECO:0000256" key="3">
    <source>
        <dbReference type="ARBA" id="ARBA00022741"/>
    </source>
</evidence>
<dbReference type="SUPFAM" id="SSF90123">
    <property type="entry name" value="ABC transporter transmembrane region"/>
    <property type="match status" value="1"/>
</dbReference>
<evidence type="ECO:0000256" key="6">
    <source>
        <dbReference type="ARBA" id="ARBA00023136"/>
    </source>
</evidence>
<dbReference type="GO" id="GO:0015421">
    <property type="term" value="F:ABC-type oligopeptide transporter activity"/>
    <property type="evidence" value="ECO:0007669"/>
    <property type="project" value="TreeGrafter"/>
</dbReference>
<keyword evidence="6 7" id="KW-0472">Membrane</keyword>
<dbReference type="GO" id="GO:0016887">
    <property type="term" value="F:ATP hydrolysis activity"/>
    <property type="evidence" value="ECO:0007669"/>
    <property type="project" value="InterPro"/>
</dbReference>
<feature type="transmembrane region" description="Helical" evidence="7">
    <location>
        <begin position="61"/>
        <end position="78"/>
    </location>
</feature>
<name>A0A4R9C0D0_9FIRM</name>
<dbReference type="AlphaFoldDB" id="A0A4R9C0D0"/>
<keyword evidence="10" id="KW-1185">Reference proteome</keyword>
<organism evidence="9 10">
    <name type="scientific">Helcococcus ovis</name>
    <dbReference type="NCBI Taxonomy" id="72026"/>
    <lineage>
        <taxon>Bacteria</taxon>
        <taxon>Bacillati</taxon>
        <taxon>Bacillota</taxon>
        <taxon>Tissierellia</taxon>
        <taxon>Tissierellales</taxon>
        <taxon>Peptoniphilaceae</taxon>
        <taxon>Helcococcus</taxon>
    </lineage>
</organism>
<evidence type="ECO:0000256" key="7">
    <source>
        <dbReference type="SAM" id="Phobius"/>
    </source>
</evidence>
<dbReference type="GO" id="GO:0005886">
    <property type="term" value="C:plasma membrane"/>
    <property type="evidence" value="ECO:0007669"/>
    <property type="project" value="UniProtKB-SubCell"/>
</dbReference>
<dbReference type="PANTHER" id="PTHR43394">
    <property type="entry name" value="ATP-DEPENDENT PERMEASE MDL1, MITOCHONDRIAL"/>
    <property type="match status" value="1"/>
</dbReference>
<keyword evidence="5 7" id="KW-1133">Transmembrane helix</keyword>
<dbReference type="InterPro" id="IPR036640">
    <property type="entry name" value="ABC1_TM_sf"/>
</dbReference>
<dbReference type="InterPro" id="IPR017871">
    <property type="entry name" value="ABC_transporter-like_CS"/>
</dbReference>
<evidence type="ECO:0000256" key="2">
    <source>
        <dbReference type="ARBA" id="ARBA00022692"/>
    </source>
</evidence>
<evidence type="ECO:0000256" key="1">
    <source>
        <dbReference type="ARBA" id="ARBA00004651"/>
    </source>
</evidence>
<accession>A0A4R9C0D0</accession>
<dbReference type="CDD" id="cd03228">
    <property type="entry name" value="ABCC_MRP_Like"/>
    <property type="match status" value="1"/>
</dbReference>
<dbReference type="SUPFAM" id="SSF52540">
    <property type="entry name" value="P-loop containing nucleoside triphosphate hydrolases"/>
    <property type="match status" value="1"/>
</dbReference>
<dbReference type="PROSITE" id="PS00211">
    <property type="entry name" value="ABC_TRANSPORTER_1"/>
    <property type="match status" value="1"/>
</dbReference>
<feature type="domain" description="ABC transporter" evidence="8">
    <location>
        <begin position="351"/>
        <end position="590"/>
    </location>
</feature>
<evidence type="ECO:0000313" key="9">
    <source>
        <dbReference type="EMBL" id="TFF65207.1"/>
    </source>
</evidence>
<feature type="transmembrane region" description="Helical" evidence="7">
    <location>
        <begin position="254"/>
        <end position="275"/>
    </location>
</feature>
<evidence type="ECO:0000256" key="4">
    <source>
        <dbReference type="ARBA" id="ARBA00022840"/>
    </source>
</evidence>
<feature type="transmembrane region" description="Helical" evidence="7">
    <location>
        <begin position="25"/>
        <end position="49"/>
    </location>
</feature>
<dbReference type="Pfam" id="PF00005">
    <property type="entry name" value="ABC_tran"/>
    <property type="match status" value="1"/>
</dbReference>
<feature type="transmembrane region" description="Helical" evidence="7">
    <location>
        <begin position="166"/>
        <end position="185"/>
    </location>
</feature>
<dbReference type="InterPro" id="IPR003439">
    <property type="entry name" value="ABC_transporter-like_ATP-bd"/>
</dbReference>
<dbReference type="Proteomes" id="UP000297454">
    <property type="component" value="Unassembled WGS sequence"/>
</dbReference>
<sequence length="601" mass="70158">MMKKYGILQNVFYMIKEAWEVRKNLLLLFVVISIFAKVGLAIVELFITPEIVKMIQLKQDFGLIVIYIICIVGIYFIFEAIRDVVLQFIITPKIDVRTNLIFKILKRNLTMPYQLTLNSKLKQNFKRCQELTSSNHTFSELIFDSIINFVSNFIMLVIYIKLLSVLPIFLIIFTVISSMLSFYIGKKIKDWRFNHAEQENEFFGKTYYLYEKSSNITSEKDIKMFGLKSWFDDIFNSVIFSYDSFLRKASNKEFLSGLLAAIIDLFRNGITYYYLINLVFNKQIDVAGFILLFSAQGNFSKNILDVFNEMYNFVKYSNDANIIRSFLEYEDPYNLDDGIEINNFDVNNINIELKNVYFKYPESDEYILEDINMKIKPRDKVAIVGMNGSGKTTLIKIIIGFLDPTKGEVLLNGKNIKQYRRRDYYKIFSAVFQDYSIIPDKLKYNITQDFKDNNIEKINKIIELSGLKEKVDSLEKGIDTVLMKHVYEEGQELSGGEIQKLLLARALYRNSPFLILDEPTAALDPIAERDLYNKYNQLTSSATSIFISHRMASTRFCDYILLVKDKKILEKGTHDELINLGGEYKYLFDVQSKYYREGENV</sequence>
<dbReference type="GO" id="GO:0005524">
    <property type="term" value="F:ATP binding"/>
    <property type="evidence" value="ECO:0007669"/>
    <property type="project" value="UniProtKB-KW"/>
</dbReference>
<keyword evidence="3" id="KW-0547">Nucleotide-binding</keyword>
<comment type="caution">
    <text evidence="9">The sequence shown here is derived from an EMBL/GenBank/DDBJ whole genome shotgun (WGS) entry which is preliminary data.</text>
</comment>
<keyword evidence="2 7" id="KW-0812">Transmembrane</keyword>
<dbReference type="PANTHER" id="PTHR43394:SF1">
    <property type="entry name" value="ATP-BINDING CASSETTE SUB-FAMILY B MEMBER 10, MITOCHONDRIAL"/>
    <property type="match status" value="1"/>
</dbReference>
<feature type="transmembrane region" description="Helical" evidence="7">
    <location>
        <begin position="141"/>
        <end position="160"/>
    </location>
</feature>
<reference evidence="9 10" key="1">
    <citation type="submission" date="2019-01" db="EMBL/GenBank/DDBJ databases">
        <title>Draft Genome Sequences of Helcococcus ovis Strains Isolated from the Uterus and Vagina of Dairy Cows with Metritis.</title>
        <authorList>
            <person name="Cunha F."/>
            <person name="Jeon S.J."/>
            <person name="Kutzer P."/>
            <person name="Galvao K.N."/>
        </authorList>
    </citation>
    <scope>NUCLEOTIDE SEQUENCE [LARGE SCALE GENOMIC DNA]</scope>
    <source>
        <strain evidence="9 10">KG-37</strain>
    </source>
</reference>
<evidence type="ECO:0000259" key="8">
    <source>
        <dbReference type="PROSITE" id="PS50893"/>
    </source>
</evidence>
<dbReference type="PROSITE" id="PS50893">
    <property type="entry name" value="ABC_TRANSPORTER_2"/>
    <property type="match status" value="1"/>
</dbReference>
<proteinExistence type="predicted"/>
<keyword evidence="4 9" id="KW-0067">ATP-binding</keyword>
<evidence type="ECO:0000256" key="5">
    <source>
        <dbReference type="ARBA" id="ARBA00022989"/>
    </source>
</evidence>
<dbReference type="SMART" id="SM00382">
    <property type="entry name" value="AAA"/>
    <property type="match status" value="1"/>
</dbReference>
<gene>
    <name evidence="9" type="ORF">EQF91_06400</name>
</gene>
<dbReference type="InterPro" id="IPR039421">
    <property type="entry name" value="Type_1_exporter"/>
</dbReference>
<dbReference type="Gene3D" id="3.40.50.300">
    <property type="entry name" value="P-loop containing nucleotide triphosphate hydrolases"/>
    <property type="match status" value="1"/>
</dbReference>
<comment type="subcellular location">
    <subcellularLocation>
        <location evidence="1">Cell membrane</location>
        <topology evidence="1">Multi-pass membrane protein</topology>
    </subcellularLocation>
</comment>
<dbReference type="InterPro" id="IPR003593">
    <property type="entry name" value="AAA+_ATPase"/>
</dbReference>
<dbReference type="InterPro" id="IPR027417">
    <property type="entry name" value="P-loop_NTPase"/>
</dbReference>
<dbReference type="Gene3D" id="1.20.1560.10">
    <property type="entry name" value="ABC transporter type 1, transmembrane domain"/>
    <property type="match status" value="1"/>
</dbReference>
<evidence type="ECO:0000313" key="10">
    <source>
        <dbReference type="Proteomes" id="UP000297454"/>
    </source>
</evidence>